<evidence type="ECO:0000313" key="4">
    <source>
        <dbReference type="Proteomes" id="UP000016933"/>
    </source>
</evidence>
<dbReference type="Gene3D" id="3.30.470.20">
    <property type="entry name" value="ATP-grasp fold, B domain"/>
    <property type="match status" value="1"/>
</dbReference>
<dbReference type="STRING" id="675120.N1PHJ9"/>
<name>N1PHJ9_DOTSN</name>
<dbReference type="PROSITE" id="PS50975">
    <property type="entry name" value="ATP_GRASP"/>
    <property type="match status" value="1"/>
</dbReference>
<dbReference type="eggNOG" id="ENOG502SATC">
    <property type="taxonomic scope" value="Eukaryota"/>
</dbReference>
<reference evidence="4" key="1">
    <citation type="journal article" date="2012" name="PLoS Genet.">
        <title>The genomes of the fungal plant pathogens Cladosporium fulvum and Dothistroma septosporum reveal adaptation to different hosts and lifestyles but also signatures of common ancestry.</title>
        <authorList>
            <person name="de Wit P.J.G.M."/>
            <person name="van der Burgt A."/>
            <person name="Oekmen B."/>
            <person name="Stergiopoulos I."/>
            <person name="Abd-Elsalam K.A."/>
            <person name="Aerts A.L."/>
            <person name="Bahkali A.H."/>
            <person name="Beenen H.G."/>
            <person name="Chettri P."/>
            <person name="Cox M.P."/>
            <person name="Datema E."/>
            <person name="de Vries R.P."/>
            <person name="Dhillon B."/>
            <person name="Ganley A.R."/>
            <person name="Griffiths S.A."/>
            <person name="Guo Y."/>
            <person name="Hamelin R.C."/>
            <person name="Henrissat B."/>
            <person name="Kabir M.S."/>
            <person name="Jashni M.K."/>
            <person name="Kema G."/>
            <person name="Klaubauf S."/>
            <person name="Lapidus A."/>
            <person name="Levasseur A."/>
            <person name="Lindquist E."/>
            <person name="Mehrabi R."/>
            <person name="Ohm R.A."/>
            <person name="Owen T.J."/>
            <person name="Salamov A."/>
            <person name="Schwelm A."/>
            <person name="Schijlen E."/>
            <person name="Sun H."/>
            <person name="van den Burg H.A."/>
            <person name="van Ham R.C.H.J."/>
            <person name="Zhang S."/>
            <person name="Goodwin S.B."/>
            <person name="Grigoriev I.V."/>
            <person name="Collemare J."/>
            <person name="Bradshaw R.E."/>
        </authorList>
    </citation>
    <scope>NUCLEOTIDE SEQUENCE [LARGE SCALE GENOMIC DNA]</scope>
    <source>
        <strain evidence="4">NZE10 / CBS 128990</strain>
    </source>
</reference>
<dbReference type="HOGENOM" id="CLU_042176_1_0_1"/>
<dbReference type="OMA" id="PETHYEI"/>
<organism evidence="3 4">
    <name type="scientific">Dothistroma septosporum (strain NZE10 / CBS 128990)</name>
    <name type="common">Red band needle blight fungus</name>
    <name type="synonym">Mycosphaerella pini</name>
    <dbReference type="NCBI Taxonomy" id="675120"/>
    <lineage>
        <taxon>Eukaryota</taxon>
        <taxon>Fungi</taxon>
        <taxon>Dikarya</taxon>
        <taxon>Ascomycota</taxon>
        <taxon>Pezizomycotina</taxon>
        <taxon>Dothideomycetes</taxon>
        <taxon>Dothideomycetidae</taxon>
        <taxon>Mycosphaerellales</taxon>
        <taxon>Mycosphaerellaceae</taxon>
        <taxon>Dothistroma</taxon>
    </lineage>
</organism>
<dbReference type="Pfam" id="PF02655">
    <property type="entry name" value="ATP-grasp_3"/>
    <property type="match status" value="1"/>
</dbReference>
<feature type="domain" description="ATP-grasp" evidence="2">
    <location>
        <begin position="174"/>
        <end position="401"/>
    </location>
</feature>
<sequence length="469" mass="52015">MATIKYPQVKLDWTLSDLYSLDGGDPNKVALVLSGPIPFAPVSKSLPANTKYVYQSPGAPDLGKDVYARVSLGNGTQNHYFAAGPINVHLFDIDHPRYDEENNCVESPPSHHTDAMRTFAALVPEQRPRLNFIAKHDEFQLAPGVSVNPYPPMDFLDAHPCVVDQEVHYGLMSKRDLALSHLSTPATRVIDSTLAAKDKHDTIKVEAEVQRFVQAVRDEPLPFVIKLPQSATGQGVWVVKHESERQTRLTTVENAVIAMINDLNPSNEHLHVVSLLIQQLVDGRTNNMSVFITATGRPVFLSCCEQILDENGVWKASTINYTRQQELEAEFQNITKEVAAHVYEQGFTGAMGFDVMTNAEGKQLVVDMNIRITGDVFMGPLKSHYEQRGMEHSYLMSPLAFAGDRDAFETLFSDEIQSGQLIILGWCRGKVRQIGATYSICSVSVGGKDMTDMLTLGDRIYAAMLPRPV</sequence>
<evidence type="ECO:0000259" key="2">
    <source>
        <dbReference type="PROSITE" id="PS50975"/>
    </source>
</evidence>
<accession>N1PHJ9</accession>
<dbReference type="AlphaFoldDB" id="N1PHJ9"/>
<dbReference type="EMBL" id="KB446543">
    <property type="protein sequence ID" value="EME40771.1"/>
    <property type="molecule type" value="Genomic_DNA"/>
</dbReference>
<reference evidence="3 4" key="2">
    <citation type="journal article" date="2012" name="PLoS Pathog.">
        <title>Diverse lifestyles and strategies of plant pathogenesis encoded in the genomes of eighteen Dothideomycetes fungi.</title>
        <authorList>
            <person name="Ohm R.A."/>
            <person name="Feau N."/>
            <person name="Henrissat B."/>
            <person name="Schoch C.L."/>
            <person name="Horwitz B.A."/>
            <person name="Barry K.W."/>
            <person name="Condon B.J."/>
            <person name="Copeland A.C."/>
            <person name="Dhillon B."/>
            <person name="Glaser F."/>
            <person name="Hesse C.N."/>
            <person name="Kosti I."/>
            <person name="LaButti K."/>
            <person name="Lindquist E.A."/>
            <person name="Lucas S."/>
            <person name="Salamov A.A."/>
            <person name="Bradshaw R.E."/>
            <person name="Ciuffetti L."/>
            <person name="Hamelin R.C."/>
            <person name="Kema G.H.J."/>
            <person name="Lawrence C."/>
            <person name="Scott J.A."/>
            <person name="Spatafora J.W."/>
            <person name="Turgeon B.G."/>
            <person name="de Wit P.J.G.M."/>
            <person name="Zhong S."/>
            <person name="Goodwin S.B."/>
            <person name="Grigoriev I.V."/>
        </authorList>
    </citation>
    <scope>NUCLEOTIDE SEQUENCE [LARGE SCALE GENOMIC DNA]</scope>
    <source>
        <strain evidence="4">NZE10 / CBS 128990</strain>
    </source>
</reference>
<dbReference type="InterPro" id="IPR053269">
    <property type="entry name" value="Asp-Met_ligase"/>
</dbReference>
<dbReference type="InterPro" id="IPR003806">
    <property type="entry name" value="ATP-grasp_PylC-type"/>
</dbReference>
<dbReference type="PANTHER" id="PTHR37018:SF1">
    <property type="entry name" value="CULTURE SPECIFIC PROTEIN, PUTATIVE (AFU_ORTHOLOGUE AFUA_2G00130)-RELATED"/>
    <property type="match status" value="1"/>
</dbReference>
<dbReference type="GO" id="GO:0005524">
    <property type="term" value="F:ATP binding"/>
    <property type="evidence" value="ECO:0007669"/>
    <property type="project" value="UniProtKB-UniRule"/>
</dbReference>
<evidence type="ECO:0000313" key="3">
    <source>
        <dbReference type="EMBL" id="EME40771.1"/>
    </source>
</evidence>
<dbReference type="InterPro" id="IPR011761">
    <property type="entry name" value="ATP-grasp"/>
</dbReference>
<keyword evidence="1" id="KW-0067">ATP-binding</keyword>
<dbReference type="SUPFAM" id="SSF56059">
    <property type="entry name" value="Glutathione synthetase ATP-binding domain-like"/>
    <property type="match status" value="1"/>
</dbReference>
<evidence type="ECO:0000256" key="1">
    <source>
        <dbReference type="PROSITE-ProRule" id="PRU00409"/>
    </source>
</evidence>
<dbReference type="GO" id="GO:0046872">
    <property type="term" value="F:metal ion binding"/>
    <property type="evidence" value="ECO:0007669"/>
    <property type="project" value="InterPro"/>
</dbReference>
<dbReference type="OrthoDB" id="5946236at2759"/>
<keyword evidence="4" id="KW-1185">Reference proteome</keyword>
<proteinExistence type="predicted"/>
<protein>
    <recommendedName>
        <fullName evidence="2">ATP-grasp domain-containing protein</fullName>
    </recommendedName>
</protein>
<dbReference type="PANTHER" id="PTHR37018">
    <property type="entry name" value="CULTURE SPECIFIC PROTEIN, PUTATIVE (AFU_ORTHOLOGUE AFUA_2G00130)-RELATED"/>
    <property type="match status" value="1"/>
</dbReference>
<gene>
    <name evidence="3" type="ORF">DOTSEDRAFT_74350</name>
</gene>
<keyword evidence="1" id="KW-0547">Nucleotide-binding</keyword>
<dbReference type="Proteomes" id="UP000016933">
    <property type="component" value="Unassembled WGS sequence"/>
</dbReference>